<evidence type="ECO:0000256" key="1">
    <source>
        <dbReference type="SAM" id="SignalP"/>
    </source>
</evidence>
<name>A0A5C5FNA2_9BASI</name>
<keyword evidence="3" id="KW-1185">Reference proteome</keyword>
<feature type="chain" id="PRO_5022897399" evidence="1">
    <location>
        <begin position="21"/>
        <end position="192"/>
    </location>
</feature>
<dbReference type="EMBL" id="SOZI01000145">
    <property type="protein sequence ID" value="TNY18313.1"/>
    <property type="molecule type" value="Genomic_DNA"/>
</dbReference>
<protein>
    <submittedName>
        <fullName evidence="2">Uncharacterized protein</fullName>
    </submittedName>
</protein>
<dbReference type="AlphaFoldDB" id="A0A5C5FNA2"/>
<sequence length="192" mass="19949">MLRATLYLASLVAVATSTMALPIPFYSGALDLLPLTASLANHAQRGFTLGSALAPLRIVDDDEEHLTASPISDSASTTGRSTSHASLRALVEPTPLAVPVQSSAAASSVRPSRLDADDDSIFSEADLPADIHLGASAAAGVQSKAAEIERARQLKAKGWSTIGKRELGKLKEAAKRSQQLRARTAAVVPAEA</sequence>
<evidence type="ECO:0000313" key="3">
    <source>
        <dbReference type="Proteomes" id="UP000311382"/>
    </source>
</evidence>
<evidence type="ECO:0000313" key="2">
    <source>
        <dbReference type="EMBL" id="TNY18313.1"/>
    </source>
</evidence>
<proteinExistence type="predicted"/>
<reference evidence="2 3" key="1">
    <citation type="submission" date="2019-03" db="EMBL/GenBank/DDBJ databases">
        <title>Rhodosporidium diobovatum UCD-FST 08-225 genome sequencing, assembly, and annotation.</title>
        <authorList>
            <person name="Fakankun I.U."/>
            <person name="Fristensky B."/>
            <person name="Levin D.B."/>
        </authorList>
    </citation>
    <scope>NUCLEOTIDE SEQUENCE [LARGE SCALE GENOMIC DNA]</scope>
    <source>
        <strain evidence="2 3">UCD-FST 08-225</strain>
    </source>
</reference>
<accession>A0A5C5FNA2</accession>
<dbReference type="OrthoDB" id="10499358at2759"/>
<dbReference type="Proteomes" id="UP000311382">
    <property type="component" value="Unassembled WGS sequence"/>
</dbReference>
<comment type="caution">
    <text evidence="2">The sequence shown here is derived from an EMBL/GenBank/DDBJ whole genome shotgun (WGS) entry which is preliminary data.</text>
</comment>
<keyword evidence="1" id="KW-0732">Signal</keyword>
<organism evidence="2 3">
    <name type="scientific">Rhodotorula diobovata</name>
    <dbReference type="NCBI Taxonomy" id="5288"/>
    <lineage>
        <taxon>Eukaryota</taxon>
        <taxon>Fungi</taxon>
        <taxon>Dikarya</taxon>
        <taxon>Basidiomycota</taxon>
        <taxon>Pucciniomycotina</taxon>
        <taxon>Microbotryomycetes</taxon>
        <taxon>Sporidiobolales</taxon>
        <taxon>Sporidiobolaceae</taxon>
        <taxon>Rhodotorula</taxon>
    </lineage>
</organism>
<feature type="signal peptide" evidence="1">
    <location>
        <begin position="1"/>
        <end position="20"/>
    </location>
</feature>
<gene>
    <name evidence="2" type="ORF">DMC30DRAFT_418962</name>
</gene>